<dbReference type="InterPro" id="IPR036188">
    <property type="entry name" value="FAD/NAD-bd_sf"/>
</dbReference>
<evidence type="ECO:0000313" key="2">
    <source>
        <dbReference type="EMBL" id="RFA24963.1"/>
    </source>
</evidence>
<evidence type="ECO:0000259" key="1">
    <source>
        <dbReference type="Pfam" id="PF01593"/>
    </source>
</evidence>
<dbReference type="InterPro" id="IPR002937">
    <property type="entry name" value="Amino_oxidase"/>
</dbReference>
<dbReference type="Gene3D" id="3.90.660.10">
    <property type="match status" value="1"/>
</dbReference>
<dbReference type="EMBL" id="NBXE01000035">
    <property type="protein sequence ID" value="RFA24963.1"/>
    <property type="molecule type" value="Genomic_DNA"/>
</dbReference>
<dbReference type="PANTHER" id="PTHR16128:SF5">
    <property type="entry name" value="FAD_NAD(P)-BINDING OXIDOREDUCTASE FAMILY PROTEIN"/>
    <property type="match status" value="1"/>
</dbReference>
<dbReference type="OrthoDB" id="5792777at2"/>
<dbReference type="SUPFAM" id="SSF51905">
    <property type="entry name" value="FAD/NAD(P)-binding domain"/>
    <property type="match status" value="1"/>
</dbReference>
<dbReference type="Pfam" id="PF01593">
    <property type="entry name" value="Amino_oxidase"/>
    <property type="match status" value="1"/>
</dbReference>
<protein>
    <recommendedName>
        <fullName evidence="1">Amine oxidase domain-containing protein</fullName>
    </recommendedName>
</protein>
<evidence type="ECO:0000313" key="3">
    <source>
        <dbReference type="Proteomes" id="UP000257080"/>
    </source>
</evidence>
<proteinExistence type="predicted"/>
<dbReference type="AlphaFoldDB" id="A0A3E0W8D2"/>
<dbReference type="Gene3D" id="3.50.50.60">
    <property type="entry name" value="FAD/NAD(P)-binding domain"/>
    <property type="match status" value="1"/>
</dbReference>
<dbReference type="Proteomes" id="UP000257080">
    <property type="component" value="Unassembled WGS sequence"/>
</dbReference>
<dbReference type="PANTHER" id="PTHR16128">
    <property type="entry name" value="FAD/NAD(P)-BINDING OXIDOREDUCTASE FAMILY PROTEIN"/>
    <property type="match status" value="1"/>
</dbReference>
<accession>A0A3E0W8D2</accession>
<organism evidence="2 3">
    <name type="scientific">Subtercola boreus</name>
    <dbReference type="NCBI Taxonomy" id="120213"/>
    <lineage>
        <taxon>Bacteria</taxon>
        <taxon>Bacillati</taxon>
        <taxon>Actinomycetota</taxon>
        <taxon>Actinomycetes</taxon>
        <taxon>Micrococcales</taxon>
        <taxon>Microbacteriaceae</taxon>
        <taxon>Subtercola</taxon>
    </lineage>
</organism>
<dbReference type="Pfam" id="PF13450">
    <property type="entry name" value="NAD_binding_8"/>
    <property type="match status" value="1"/>
</dbReference>
<feature type="domain" description="Amine oxidase" evidence="1">
    <location>
        <begin position="141"/>
        <end position="328"/>
    </location>
</feature>
<gene>
    <name evidence="2" type="ORF">B7R25_15510</name>
</gene>
<name>A0A3E0W8D2_9MICO</name>
<dbReference type="RefSeq" id="WP_116419863.1">
    <property type="nucleotide sequence ID" value="NZ_NBXC01000030.1"/>
</dbReference>
<dbReference type="GO" id="GO:0016491">
    <property type="term" value="F:oxidoreductase activity"/>
    <property type="evidence" value="ECO:0007669"/>
    <property type="project" value="InterPro"/>
</dbReference>
<reference evidence="2 3" key="1">
    <citation type="submission" date="2017-04" db="EMBL/GenBank/DDBJ databases">
        <title>Comparative genome analysis of Subtercola boreus.</title>
        <authorList>
            <person name="Cho Y.-J."/>
            <person name="Cho A."/>
            <person name="Kim O.-S."/>
            <person name="Lee J.-I."/>
        </authorList>
    </citation>
    <scope>NUCLEOTIDE SEQUENCE [LARGE SCALE GENOMIC DNA]</scope>
    <source>
        <strain evidence="2 3">P28004</strain>
    </source>
</reference>
<sequence>MSTSDTLVVGSGIAGLACARALHDAGVAVRVVDRGRVVGGRLASKRLDDRPVDIGARYFTVPDGSGFASVVDDWITRGLVRPWTDTFWVYATDGSHEPKSGPMRYAAPAGLRSLATDLADRLQADGVPLDQEVDVAGIPEGGDVLGSRYDTVVLAMPDPQAKRMLLPGSIAAASLADAGDWQPTITVVARWRERLWPADLHGAFVDGSEVLAFVADDGDRRGDGAPVLVAHTTAPFARAHLEHPESAVAPVVEAVGALLGLSEAPVSTSAHRWTFSSPATQHPDLFLLSGGDGAAPGRTDRAGGVRVGVCGDAWGARSAVSTAWESGTALGQALAQP</sequence>
<comment type="caution">
    <text evidence="2">The sequence shown here is derived from an EMBL/GenBank/DDBJ whole genome shotgun (WGS) entry which is preliminary data.</text>
</comment>